<keyword evidence="2" id="KW-0479">Metal-binding</keyword>
<dbReference type="Gene3D" id="2.60.120.330">
    <property type="entry name" value="B-lactam Antibiotic, Isopenicillin N Synthase, Chain"/>
    <property type="match status" value="1"/>
</dbReference>
<dbReference type="AlphaFoldDB" id="A0A135SV73"/>
<dbReference type="InterPro" id="IPR027443">
    <property type="entry name" value="IPNS-like_sf"/>
</dbReference>
<comment type="caution">
    <text evidence="5">The sequence shown here is derived from an EMBL/GenBank/DDBJ whole genome shotgun (WGS) entry which is preliminary data.</text>
</comment>
<dbReference type="EMBL" id="JFFI01002207">
    <property type="protein sequence ID" value="KXH39808.1"/>
    <property type="molecule type" value="Genomic_DNA"/>
</dbReference>
<dbReference type="OrthoDB" id="288590at2759"/>
<evidence type="ECO:0000256" key="2">
    <source>
        <dbReference type="RuleBase" id="RU003682"/>
    </source>
</evidence>
<dbReference type="Pfam" id="PF14226">
    <property type="entry name" value="DIOX_N"/>
    <property type="match status" value="1"/>
</dbReference>
<comment type="similarity">
    <text evidence="1 2">Belongs to the iron/ascorbate-dependent oxidoreductase family.</text>
</comment>
<feature type="domain" description="Fe2OG dioxygenase" evidence="4">
    <location>
        <begin position="180"/>
        <end position="325"/>
    </location>
</feature>
<protein>
    <recommendedName>
        <fullName evidence="4">Fe2OG dioxygenase domain-containing protein</fullName>
    </recommendedName>
</protein>
<feature type="region of interest" description="Disordered" evidence="3">
    <location>
        <begin position="226"/>
        <end position="265"/>
    </location>
</feature>
<dbReference type="Pfam" id="PF03171">
    <property type="entry name" value="2OG-FeII_Oxy"/>
    <property type="match status" value="1"/>
</dbReference>
<dbReference type="PANTHER" id="PTHR47990">
    <property type="entry name" value="2-OXOGLUTARATE (2OG) AND FE(II)-DEPENDENT OXYGENASE SUPERFAMILY PROTEIN-RELATED"/>
    <property type="match status" value="1"/>
</dbReference>
<dbReference type="GO" id="GO:0044283">
    <property type="term" value="P:small molecule biosynthetic process"/>
    <property type="evidence" value="ECO:0007669"/>
    <property type="project" value="UniProtKB-ARBA"/>
</dbReference>
<evidence type="ECO:0000259" key="4">
    <source>
        <dbReference type="PROSITE" id="PS51471"/>
    </source>
</evidence>
<dbReference type="SUPFAM" id="SSF51197">
    <property type="entry name" value="Clavaminate synthase-like"/>
    <property type="match status" value="1"/>
</dbReference>
<gene>
    <name evidence="5" type="ORF">CSAL01_12792</name>
</gene>
<evidence type="ECO:0000313" key="5">
    <source>
        <dbReference type="EMBL" id="KXH39808.1"/>
    </source>
</evidence>
<proteinExistence type="inferred from homology"/>
<dbReference type="STRING" id="1209931.A0A135SV73"/>
<evidence type="ECO:0000256" key="1">
    <source>
        <dbReference type="ARBA" id="ARBA00008056"/>
    </source>
</evidence>
<sequence length="372" mass="41082">MTVAGPKKMDGAAAPYAPTANLDTVVFSKVLDRDPATIDKIISACENVGFFYLDISDQYSATMLENLDKLNIVMKDWFDQPAAAKRKELAISMASHGYKPIGSQAGTHGGRDGWEVLKTGSFELAGRWGLPPVVESNLQTFSSFQSQCHYITRVLLDRISNALGLKGAQSLNHFHRSDCPSKSALAFLHYIPMDPTGGYAGHNVHTDYGTLTLVFAPQWGLQVLSPPETSPPLSASSSASHDSDESLDSGYHRGHNESSGDANLKKEKVEANLEWQYVEPRPGCAVVNVADVLRFLTRDRLKSAVHRVLPLPDVDRYSVTYFLRPSDDVEFIDGESRLTNVMDWYDRKNNMYEASFGAQDRSLLIGGLYKEV</sequence>
<feature type="compositionally biased region" description="Low complexity" evidence="3">
    <location>
        <begin position="226"/>
        <end position="240"/>
    </location>
</feature>
<evidence type="ECO:0000313" key="6">
    <source>
        <dbReference type="Proteomes" id="UP000070121"/>
    </source>
</evidence>
<accession>A0A135SV73</accession>
<evidence type="ECO:0000256" key="3">
    <source>
        <dbReference type="SAM" id="MobiDB-lite"/>
    </source>
</evidence>
<keyword evidence="2" id="KW-0408">Iron</keyword>
<dbReference type="InterPro" id="IPR050231">
    <property type="entry name" value="Iron_ascorbate_oxido_reductase"/>
</dbReference>
<name>A0A135SV73_9PEZI</name>
<keyword evidence="2" id="KW-0560">Oxidoreductase</keyword>
<dbReference type="Proteomes" id="UP000070121">
    <property type="component" value="Unassembled WGS sequence"/>
</dbReference>
<reference evidence="5 6" key="1">
    <citation type="submission" date="2014-02" db="EMBL/GenBank/DDBJ databases">
        <title>The genome sequence of Colletotrichum salicis CBS 607.94.</title>
        <authorList>
            <person name="Baroncelli R."/>
            <person name="Thon M.R."/>
        </authorList>
    </citation>
    <scope>NUCLEOTIDE SEQUENCE [LARGE SCALE GENOMIC DNA]</scope>
    <source>
        <strain evidence="5 6">CBS 607.94</strain>
    </source>
</reference>
<dbReference type="GO" id="GO:0016491">
    <property type="term" value="F:oxidoreductase activity"/>
    <property type="evidence" value="ECO:0007669"/>
    <property type="project" value="UniProtKB-KW"/>
</dbReference>
<dbReference type="InterPro" id="IPR005123">
    <property type="entry name" value="Oxoglu/Fe-dep_dioxygenase_dom"/>
</dbReference>
<keyword evidence="6" id="KW-1185">Reference proteome</keyword>
<organism evidence="5 6">
    <name type="scientific">Colletotrichum salicis</name>
    <dbReference type="NCBI Taxonomy" id="1209931"/>
    <lineage>
        <taxon>Eukaryota</taxon>
        <taxon>Fungi</taxon>
        <taxon>Dikarya</taxon>
        <taxon>Ascomycota</taxon>
        <taxon>Pezizomycotina</taxon>
        <taxon>Sordariomycetes</taxon>
        <taxon>Hypocreomycetidae</taxon>
        <taxon>Glomerellales</taxon>
        <taxon>Glomerellaceae</taxon>
        <taxon>Colletotrichum</taxon>
        <taxon>Colletotrichum acutatum species complex</taxon>
    </lineage>
</organism>
<feature type="compositionally biased region" description="Basic and acidic residues" evidence="3">
    <location>
        <begin position="250"/>
        <end position="265"/>
    </location>
</feature>
<dbReference type="PROSITE" id="PS51471">
    <property type="entry name" value="FE2OG_OXY"/>
    <property type="match status" value="1"/>
</dbReference>
<dbReference type="GO" id="GO:0046872">
    <property type="term" value="F:metal ion binding"/>
    <property type="evidence" value="ECO:0007669"/>
    <property type="project" value="UniProtKB-KW"/>
</dbReference>
<dbReference type="InterPro" id="IPR044861">
    <property type="entry name" value="IPNS-like_FE2OG_OXY"/>
</dbReference>
<dbReference type="InterPro" id="IPR026992">
    <property type="entry name" value="DIOX_N"/>
</dbReference>